<dbReference type="PANTHER" id="PTHR39942:SF1">
    <property type="entry name" value="BCDNA.LD26519-RELATED"/>
    <property type="match status" value="1"/>
</dbReference>
<keyword evidence="1" id="KW-0862">Zinc</keyword>
<feature type="binding site" evidence="1">
    <location>
        <position position="63"/>
    </location>
    <ligand>
        <name>Zn(2+)</name>
        <dbReference type="ChEBI" id="CHEBI:29105"/>
    </ligand>
</feature>
<accession>A0A194PS31</accession>
<dbReference type="PROSITE" id="PS51915">
    <property type="entry name" value="ZAD"/>
    <property type="match status" value="1"/>
</dbReference>
<evidence type="ECO:0000313" key="3">
    <source>
        <dbReference type="EMBL" id="KPI95559.1"/>
    </source>
</evidence>
<keyword evidence="4" id="KW-1185">Reference proteome</keyword>
<organism evidence="3 4">
    <name type="scientific">Papilio xuthus</name>
    <name type="common">Asian swallowtail butterfly</name>
    <dbReference type="NCBI Taxonomy" id="66420"/>
    <lineage>
        <taxon>Eukaryota</taxon>
        <taxon>Metazoa</taxon>
        <taxon>Ecdysozoa</taxon>
        <taxon>Arthropoda</taxon>
        <taxon>Hexapoda</taxon>
        <taxon>Insecta</taxon>
        <taxon>Pterygota</taxon>
        <taxon>Neoptera</taxon>
        <taxon>Endopterygota</taxon>
        <taxon>Lepidoptera</taxon>
        <taxon>Glossata</taxon>
        <taxon>Ditrysia</taxon>
        <taxon>Papilionoidea</taxon>
        <taxon>Papilionidae</taxon>
        <taxon>Papilioninae</taxon>
        <taxon>Papilio</taxon>
    </lineage>
</organism>
<dbReference type="Pfam" id="PF07776">
    <property type="entry name" value="zf-AD"/>
    <property type="match status" value="1"/>
</dbReference>
<name>A0A194PS31_PAPXU</name>
<dbReference type="AlphaFoldDB" id="A0A194PS31"/>
<dbReference type="GO" id="GO:0005634">
    <property type="term" value="C:nucleus"/>
    <property type="evidence" value="ECO:0007669"/>
    <property type="project" value="InterPro"/>
</dbReference>
<dbReference type="Gene3D" id="3.40.1800.20">
    <property type="match status" value="1"/>
</dbReference>
<keyword evidence="1" id="KW-0479">Metal-binding</keyword>
<protein>
    <recommendedName>
        <fullName evidence="2">ZAD domain-containing protein</fullName>
    </recommendedName>
</protein>
<dbReference type="Proteomes" id="UP000053268">
    <property type="component" value="Unassembled WGS sequence"/>
</dbReference>
<feature type="domain" description="ZAD" evidence="2">
    <location>
        <begin position="12"/>
        <end position="90"/>
    </location>
</feature>
<dbReference type="SUPFAM" id="SSF57716">
    <property type="entry name" value="Glucocorticoid receptor-like (DNA-binding domain)"/>
    <property type="match status" value="1"/>
</dbReference>
<keyword evidence="1" id="KW-0863">Zinc-finger</keyword>
<sequence>MEDSYIIANFHALCRLCLTKSSLTTSIFATAPDEDLNMPLTSKIAECFEMQLDPNDGLPGIICYKCLFKVNKCSKFRLQCIQNEARLKQITNRVNELDTSNSSDYSNYNYKNNHEMVKPKPEDYIVEDSVVMVVDPSLDYDSSEELNLKMLNSLRVKKMNVKIFKRESL</sequence>
<evidence type="ECO:0000259" key="2">
    <source>
        <dbReference type="PROSITE" id="PS51915"/>
    </source>
</evidence>
<evidence type="ECO:0000313" key="4">
    <source>
        <dbReference type="Proteomes" id="UP000053268"/>
    </source>
</evidence>
<gene>
    <name evidence="3" type="ORF">RR46_09018</name>
</gene>
<dbReference type="EMBL" id="KQ459596">
    <property type="protein sequence ID" value="KPI95559.1"/>
    <property type="molecule type" value="Genomic_DNA"/>
</dbReference>
<dbReference type="GO" id="GO:0008270">
    <property type="term" value="F:zinc ion binding"/>
    <property type="evidence" value="ECO:0007669"/>
    <property type="project" value="UniProtKB-UniRule"/>
</dbReference>
<dbReference type="STRING" id="66420.A0A194PS31"/>
<dbReference type="PANTHER" id="PTHR39942">
    <property type="entry name" value="BCDNA.LD26519-RELATED"/>
    <property type="match status" value="1"/>
</dbReference>
<dbReference type="SMART" id="SM00868">
    <property type="entry name" value="zf-AD"/>
    <property type="match status" value="1"/>
</dbReference>
<feature type="binding site" evidence="1">
    <location>
        <position position="17"/>
    </location>
    <ligand>
        <name>Zn(2+)</name>
        <dbReference type="ChEBI" id="CHEBI:29105"/>
    </ligand>
</feature>
<reference evidence="3 4" key="1">
    <citation type="journal article" date="2015" name="Nat. Commun.">
        <title>Outbred genome sequencing and CRISPR/Cas9 gene editing in butterflies.</title>
        <authorList>
            <person name="Li X."/>
            <person name="Fan D."/>
            <person name="Zhang W."/>
            <person name="Liu G."/>
            <person name="Zhang L."/>
            <person name="Zhao L."/>
            <person name="Fang X."/>
            <person name="Chen L."/>
            <person name="Dong Y."/>
            <person name="Chen Y."/>
            <person name="Ding Y."/>
            <person name="Zhao R."/>
            <person name="Feng M."/>
            <person name="Zhu Y."/>
            <person name="Feng Y."/>
            <person name="Jiang X."/>
            <person name="Zhu D."/>
            <person name="Xiang H."/>
            <person name="Feng X."/>
            <person name="Li S."/>
            <person name="Wang J."/>
            <person name="Zhang G."/>
            <person name="Kronforst M.R."/>
            <person name="Wang W."/>
        </authorList>
    </citation>
    <scope>NUCLEOTIDE SEQUENCE [LARGE SCALE GENOMIC DNA]</scope>
    <source>
        <strain evidence="3">Ya'a_city_454_Px</strain>
        <tissue evidence="3">Whole body</tissue>
    </source>
</reference>
<feature type="binding site" evidence="1">
    <location>
        <position position="66"/>
    </location>
    <ligand>
        <name>Zn(2+)</name>
        <dbReference type="ChEBI" id="CHEBI:29105"/>
    </ligand>
</feature>
<evidence type="ECO:0000256" key="1">
    <source>
        <dbReference type="PROSITE-ProRule" id="PRU01263"/>
    </source>
</evidence>
<proteinExistence type="predicted"/>
<feature type="binding site" evidence="1">
    <location>
        <position position="14"/>
    </location>
    <ligand>
        <name>Zn(2+)</name>
        <dbReference type="ChEBI" id="CHEBI:29105"/>
    </ligand>
</feature>
<dbReference type="InterPro" id="IPR012934">
    <property type="entry name" value="Znf_AD"/>
</dbReference>